<evidence type="ECO:0000256" key="4">
    <source>
        <dbReference type="ARBA" id="ARBA00022679"/>
    </source>
</evidence>
<evidence type="ECO:0000256" key="3">
    <source>
        <dbReference type="ARBA" id="ARBA00007282"/>
    </source>
</evidence>
<evidence type="ECO:0000256" key="2">
    <source>
        <dbReference type="ARBA" id="ARBA00005179"/>
    </source>
</evidence>
<dbReference type="InterPro" id="IPR032805">
    <property type="entry name" value="Wax_synthase_dom"/>
</dbReference>
<dbReference type="OrthoDB" id="1077582at2759"/>
<dbReference type="GO" id="GO:0016020">
    <property type="term" value="C:membrane"/>
    <property type="evidence" value="ECO:0007669"/>
    <property type="project" value="UniProtKB-SubCell"/>
</dbReference>
<dbReference type="GO" id="GO:0008374">
    <property type="term" value="F:O-acyltransferase activity"/>
    <property type="evidence" value="ECO:0007669"/>
    <property type="project" value="InterPro"/>
</dbReference>
<reference evidence="10" key="4">
    <citation type="submission" date="2025-05" db="UniProtKB">
        <authorList>
            <consortium name="EnsemblFungi"/>
        </authorList>
    </citation>
    <scope>IDENTIFICATION</scope>
    <source>
        <strain evidence="10">isolate 1-1 / race 1 (BBBD)</strain>
    </source>
</reference>
<reference evidence="9" key="1">
    <citation type="submission" date="2009-11" db="EMBL/GenBank/DDBJ databases">
        <authorList>
            <consortium name="The Broad Institute Genome Sequencing Platform"/>
            <person name="Ward D."/>
            <person name="Feldgarden M."/>
            <person name="Earl A."/>
            <person name="Young S.K."/>
            <person name="Zeng Q."/>
            <person name="Koehrsen M."/>
            <person name="Alvarado L."/>
            <person name="Berlin A."/>
            <person name="Bochicchio J."/>
            <person name="Borenstein D."/>
            <person name="Chapman S.B."/>
            <person name="Chen Z."/>
            <person name="Engels R."/>
            <person name="Freedman E."/>
            <person name="Gellesch M."/>
            <person name="Goldberg J."/>
            <person name="Griggs A."/>
            <person name="Gujja S."/>
            <person name="Heilman E."/>
            <person name="Heiman D."/>
            <person name="Hepburn T."/>
            <person name="Howarth C."/>
            <person name="Jen D."/>
            <person name="Larson L."/>
            <person name="Lewis B."/>
            <person name="Mehta T."/>
            <person name="Park D."/>
            <person name="Pearson M."/>
            <person name="Roberts A."/>
            <person name="Saif S."/>
            <person name="Shea T."/>
            <person name="Shenoy N."/>
            <person name="Sisk P."/>
            <person name="Stolte C."/>
            <person name="Sykes S."/>
            <person name="Thomson T."/>
            <person name="Walk T."/>
            <person name="White J."/>
            <person name="Yandava C."/>
            <person name="Izard J."/>
            <person name="Baranova O.V."/>
            <person name="Blanton J.M."/>
            <person name="Tanner A.C."/>
            <person name="Dewhirst F.E."/>
            <person name="Haas B."/>
            <person name="Nusbaum C."/>
            <person name="Birren B."/>
        </authorList>
    </citation>
    <scope>NUCLEOTIDE SEQUENCE [LARGE SCALE GENOMIC DNA]</scope>
    <source>
        <strain evidence="9">1-1 BBBD Race 1</strain>
    </source>
</reference>
<keyword evidence="5" id="KW-0812">Transmembrane</keyword>
<dbReference type="PANTHER" id="PTHR31595:SF57">
    <property type="entry name" value="OS04G0481900 PROTEIN"/>
    <property type="match status" value="1"/>
</dbReference>
<keyword evidence="11" id="KW-1185">Reference proteome</keyword>
<organism evidence="9">
    <name type="scientific">Puccinia triticina (isolate 1-1 / race 1 (BBBD))</name>
    <name type="common">Brown leaf rust fungus</name>
    <dbReference type="NCBI Taxonomy" id="630390"/>
    <lineage>
        <taxon>Eukaryota</taxon>
        <taxon>Fungi</taxon>
        <taxon>Dikarya</taxon>
        <taxon>Basidiomycota</taxon>
        <taxon>Pucciniomycotina</taxon>
        <taxon>Pucciniomycetes</taxon>
        <taxon>Pucciniales</taxon>
        <taxon>Pucciniaceae</taxon>
        <taxon>Puccinia</taxon>
    </lineage>
</organism>
<evidence type="ECO:0000256" key="7">
    <source>
        <dbReference type="ARBA" id="ARBA00023136"/>
    </source>
</evidence>
<dbReference type="VEuPathDB" id="FungiDB:PTTG_01449"/>
<evidence type="ECO:0000256" key="1">
    <source>
        <dbReference type="ARBA" id="ARBA00004141"/>
    </source>
</evidence>
<dbReference type="EnsemblFungi" id="PTTG_01449-t43_1">
    <property type="protein sequence ID" value="PTTG_01449-t43_1-p1"/>
    <property type="gene ID" value="PTTG_01449"/>
</dbReference>
<comment type="subcellular location">
    <subcellularLocation>
        <location evidence="1">Membrane</location>
        <topology evidence="1">Multi-pass membrane protein</topology>
    </subcellularLocation>
</comment>
<dbReference type="GO" id="GO:0006629">
    <property type="term" value="P:lipid metabolic process"/>
    <property type="evidence" value="ECO:0007669"/>
    <property type="project" value="InterPro"/>
</dbReference>
<keyword evidence="7" id="KW-0472">Membrane</keyword>
<evidence type="ECO:0000256" key="5">
    <source>
        <dbReference type="ARBA" id="ARBA00022692"/>
    </source>
</evidence>
<evidence type="ECO:0000259" key="8">
    <source>
        <dbReference type="Pfam" id="PF13813"/>
    </source>
</evidence>
<keyword evidence="6" id="KW-1133">Transmembrane helix</keyword>
<name>A0A0C4EL16_PUCT1</name>
<reference evidence="10 11" key="3">
    <citation type="journal article" date="2017" name="G3 (Bethesda)">
        <title>Comparative analysis highlights variable genome content of wheat rusts and divergence of the mating loci.</title>
        <authorList>
            <person name="Cuomo C.A."/>
            <person name="Bakkeren G."/>
            <person name="Khalil H.B."/>
            <person name="Panwar V."/>
            <person name="Joly D."/>
            <person name="Linning R."/>
            <person name="Sakthikumar S."/>
            <person name="Song X."/>
            <person name="Adiconis X."/>
            <person name="Fan L."/>
            <person name="Goldberg J.M."/>
            <person name="Levin J.Z."/>
            <person name="Young S."/>
            <person name="Zeng Q."/>
            <person name="Anikster Y."/>
            <person name="Bruce M."/>
            <person name="Wang M."/>
            <person name="Yin C."/>
            <person name="McCallum B."/>
            <person name="Szabo L.J."/>
            <person name="Hulbert S."/>
            <person name="Chen X."/>
            <person name="Fellers J.P."/>
        </authorList>
    </citation>
    <scope>NUCLEOTIDE SEQUENCE</scope>
    <source>
        <strain evidence="11">Isolate 1-1 / race 1 (BBBD)</strain>
        <strain evidence="10">isolate 1-1 / race 1 (BBBD)</strain>
    </source>
</reference>
<dbReference type="PANTHER" id="PTHR31595">
    <property type="entry name" value="LONG-CHAIN-ALCOHOL O-FATTY-ACYLTRANSFERASE 3-RELATED"/>
    <property type="match status" value="1"/>
</dbReference>
<gene>
    <name evidence="9" type="ORF">PTTG_01449</name>
</gene>
<comment type="pathway">
    <text evidence="2">Secondary metabolite biosynthesis.</text>
</comment>
<sequence>MENMSNVTLFSSLNSVTTPWLTRNESTTSWEPSGLSEGAHSGKLPTRIFELVLILSLMVIQCGLMHPKFEGSSSARLTRLSLGPLIIGWWACYPFRLPVVPLEERNILPGFIAAMMIFKAVEWTFDAGPYRLRSLTKSADGRPVWQKEATSDKLAPEKDTPSGLGDFVLWIFLQFGAQRGFRWSWGPAAKGNESSFLRAFLEVVRLHLVLLPCLGFVLYSQDFTTYSFDSRKALISLGVPSFPGLGLLACGLHSMCAMFVISTSIEMMSSVPALLSYPLYPLLKRTRLPPNLVELVNPVNFPPQFGPMFELSSLAHFWGKTWHQKFRRPFLFCGGKPAMSLARALGGSTNVQKVCGVMGVFALSGLFHEYPMYAFQREPHPYPRELFKTLPASFLFFFVQSFGLILEPFIIPHIPKRLGGAKLWTCAFLFLTAPLFTRDICRPPGMFGQYRHPQQWTWLDLVIPAPLAARILSTK</sequence>
<keyword evidence="4" id="KW-0808">Transferase</keyword>
<dbReference type="STRING" id="630390.A0A0C4EL16"/>
<evidence type="ECO:0000256" key="6">
    <source>
        <dbReference type="ARBA" id="ARBA00022989"/>
    </source>
</evidence>
<reference evidence="9" key="2">
    <citation type="submission" date="2016-05" db="EMBL/GenBank/DDBJ databases">
        <title>Comparative analysis highlights variable genome content of wheat rusts and divergence of the mating loci.</title>
        <authorList>
            <person name="Cuomo C.A."/>
            <person name="Bakkeren G."/>
            <person name="Szabo L."/>
            <person name="Khalil H."/>
            <person name="Joly D."/>
            <person name="Goldberg J."/>
            <person name="Young S."/>
            <person name="Zeng Q."/>
            <person name="Fellers J."/>
        </authorList>
    </citation>
    <scope>NUCLEOTIDE SEQUENCE [LARGE SCALE GENOMIC DNA]</scope>
    <source>
        <strain evidence="9">1-1 BBBD Race 1</strain>
    </source>
</reference>
<dbReference type="Proteomes" id="UP000005240">
    <property type="component" value="Unassembled WGS sequence"/>
</dbReference>
<dbReference type="EMBL" id="ADAS02000001">
    <property type="protein sequence ID" value="OAV99935.1"/>
    <property type="molecule type" value="Genomic_DNA"/>
</dbReference>
<evidence type="ECO:0000313" key="11">
    <source>
        <dbReference type="Proteomes" id="UP000005240"/>
    </source>
</evidence>
<accession>A0A0C4EL16</accession>
<comment type="similarity">
    <text evidence="3">Belongs to the wax synthase family.</text>
</comment>
<dbReference type="InterPro" id="IPR044851">
    <property type="entry name" value="Wax_synthase"/>
</dbReference>
<evidence type="ECO:0000313" key="9">
    <source>
        <dbReference type="EMBL" id="OAV99935.1"/>
    </source>
</evidence>
<protein>
    <submittedName>
        <fullName evidence="10">MBOAT_2 domain-containing protein</fullName>
    </submittedName>
</protein>
<dbReference type="AlphaFoldDB" id="A0A0C4EL16"/>
<dbReference type="Pfam" id="PF13813">
    <property type="entry name" value="MBOAT_2"/>
    <property type="match status" value="1"/>
</dbReference>
<feature type="domain" description="Wax synthase" evidence="8">
    <location>
        <begin position="302"/>
        <end position="380"/>
    </location>
</feature>
<proteinExistence type="inferred from homology"/>
<evidence type="ECO:0000313" key="10">
    <source>
        <dbReference type="EnsemblFungi" id="PTTG_01449-t43_1-p1"/>
    </source>
</evidence>
<dbReference type="OMA" id="YAIEPRN"/>